<sequence>DFVELLENILLSGEVNAVKFFKKTEFTFSQKEEAEKALFKALEIINSKNDIHAVIAKRLLYNFDNFISSSNVEQFWSSLRIREEKTTTNTAQIILQEKEEQNACQIRTNMLEENIKLLTAKRKTMSDFGENRTTKRIQKEDDDKLTFDDKSETDSNNEVHFDGNKVFSIDPKFVLADNDHKGDIFSDDIKIAKPIRLNIIPPDDSSQETDDDEDIPLEESFISASSSSEIWTLPSGKDVGNIYASKIFENTRATKKKKKLTAVEKAILRYGASNIIDLSAHMKEWFCVDDRKFMSKEYESMLQIPELAPEESLFILKVEESEDQVNILDFTPESTHTEVDVIVKACAYVVEGLCKNLEVYSTWSTNYANGRKCDVRFLSASGVDVGEWEFSAKVIANKTIGDRCRSARINQSILNGLLEYNLNDDQVKNIQVPFLQFGGTCGQLLVEDLVEGFYIVFPGPKFELPIKLRDIGKLKNTINVIKLVMEIYERTCETIENLETFHHKFDDVFNGDYHFVDKPTHFKYKYIRRSWWTPKNSLCSKNDV</sequence>
<name>A0ACA9M7V9_9GLOM</name>
<evidence type="ECO:0000313" key="1">
    <source>
        <dbReference type="EMBL" id="CAG8575716.1"/>
    </source>
</evidence>
<proteinExistence type="predicted"/>
<keyword evidence="2" id="KW-1185">Reference proteome</keyword>
<organism evidence="1 2">
    <name type="scientific">Scutellospora calospora</name>
    <dbReference type="NCBI Taxonomy" id="85575"/>
    <lineage>
        <taxon>Eukaryota</taxon>
        <taxon>Fungi</taxon>
        <taxon>Fungi incertae sedis</taxon>
        <taxon>Mucoromycota</taxon>
        <taxon>Glomeromycotina</taxon>
        <taxon>Glomeromycetes</taxon>
        <taxon>Diversisporales</taxon>
        <taxon>Gigasporaceae</taxon>
        <taxon>Scutellospora</taxon>
    </lineage>
</organism>
<feature type="non-terminal residue" evidence="1">
    <location>
        <position position="1"/>
    </location>
</feature>
<comment type="caution">
    <text evidence="1">The sequence shown here is derived from an EMBL/GenBank/DDBJ whole genome shotgun (WGS) entry which is preliminary data.</text>
</comment>
<evidence type="ECO:0000313" key="2">
    <source>
        <dbReference type="Proteomes" id="UP000789860"/>
    </source>
</evidence>
<dbReference type="Proteomes" id="UP000789860">
    <property type="component" value="Unassembled WGS sequence"/>
</dbReference>
<reference evidence="1" key="1">
    <citation type="submission" date="2021-06" db="EMBL/GenBank/DDBJ databases">
        <authorList>
            <person name="Kallberg Y."/>
            <person name="Tangrot J."/>
            <person name="Rosling A."/>
        </authorList>
    </citation>
    <scope>NUCLEOTIDE SEQUENCE</scope>
    <source>
        <strain evidence="1">AU212A</strain>
    </source>
</reference>
<protein>
    <submittedName>
        <fullName evidence="1">5230_t:CDS:1</fullName>
    </submittedName>
</protein>
<gene>
    <name evidence="1" type="ORF">SCALOS_LOCUS6010</name>
</gene>
<accession>A0ACA9M7V9</accession>
<dbReference type="EMBL" id="CAJVPM010010732">
    <property type="protein sequence ID" value="CAG8575716.1"/>
    <property type="molecule type" value="Genomic_DNA"/>
</dbReference>